<proteinExistence type="predicted"/>
<dbReference type="RefSeq" id="WP_163227135.1">
    <property type="nucleotide sequence ID" value="NZ_VYSG01000001.1"/>
</dbReference>
<dbReference type="PANTHER" id="PTHR48125:SF10">
    <property type="entry name" value="OS12G0136300 PROTEIN"/>
    <property type="match status" value="1"/>
</dbReference>
<feature type="compositionally biased region" description="Low complexity" evidence="1">
    <location>
        <begin position="418"/>
        <end position="431"/>
    </location>
</feature>
<evidence type="ECO:0000256" key="1">
    <source>
        <dbReference type="SAM" id="MobiDB-lite"/>
    </source>
</evidence>
<keyword evidence="2" id="KW-0812">Transmembrane</keyword>
<sequence>MDQDSKNDPTRNAGPDGENEVVEETETVTETVTSDEAAGDTAEPVVPTGDFENQTEIEPVTVPQAGAGAQQPMQGDAASGTADASTQQPVQGAPAAQAQTAQAPQAAPMQGGQDGQRYAQPMQGGQPAGAPGMTPPNATGRKGRGNFQGGQRSVTVAGQEFDYGALITIIGAIVGLIGIFVPFIQATLTTGGTSIFGYSTGGTTQSASASLMTLETGIAWVILIGLVAVSVLSVIKQNVSALTVTIMLDFLMIYTVAELGAKYMLSGSSTGSSTSSSLTGYTYTYSFSAGAWLIIIAAILLLIGTIVAEYNEVQSKKAPAAPVNPNQVGFQYNAAMYTNAPQPATTPVTPQQYADNIGFQYSNGQYLPNDYAPEAAATERREERIEGYAPQPVQQGTAAQQPQQAAGQGYVQNTGAYAQPAAQQQPAAQPVAEEEVTAEAIVVEPTNPEQPQYAATDPDAPANRPSSDGSEEHE</sequence>
<dbReference type="Proteomes" id="UP000469292">
    <property type="component" value="Unassembled WGS sequence"/>
</dbReference>
<evidence type="ECO:0000313" key="4">
    <source>
        <dbReference type="Proteomes" id="UP000469292"/>
    </source>
</evidence>
<dbReference type="EMBL" id="VYSG01000001">
    <property type="protein sequence ID" value="NEG69586.1"/>
    <property type="molecule type" value="Genomic_DNA"/>
</dbReference>
<keyword evidence="2" id="KW-1133">Transmembrane helix</keyword>
<feature type="transmembrane region" description="Helical" evidence="2">
    <location>
        <begin position="217"/>
        <end position="235"/>
    </location>
</feature>
<feature type="compositionally biased region" description="Low complexity" evidence="1">
    <location>
        <begin position="87"/>
        <end position="132"/>
    </location>
</feature>
<keyword evidence="4" id="KW-1185">Reference proteome</keyword>
<organism evidence="3 4">
    <name type="scientific">Bifidobacterium choloepi</name>
    <dbReference type="NCBI Taxonomy" id="2614131"/>
    <lineage>
        <taxon>Bacteria</taxon>
        <taxon>Bacillati</taxon>
        <taxon>Actinomycetota</taxon>
        <taxon>Actinomycetes</taxon>
        <taxon>Bifidobacteriales</taxon>
        <taxon>Bifidobacteriaceae</taxon>
        <taxon>Bifidobacterium</taxon>
    </lineage>
</organism>
<accession>A0A6I5MZE6</accession>
<feature type="region of interest" description="Disordered" evidence="1">
    <location>
        <begin position="1"/>
        <end position="150"/>
    </location>
</feature>
<evidence type="ECO:0000313" key="3">
    <source>
        <dbReference type="EMBL" id="NEG69586.1"/>
    </source>
</evidence>
<reference evidence="3 4" key="1">
    <citation type="submission" date="2019-09" db="EMBL/GenBank/DDBJ databases">
        <title>Phylogenetic characterization of a novel taxon of the genus Bifidobacterium: Bifidobacterium choloepi sp. nov.</title>
        <authorList>
            <person name="Modesto M."/>
            <person name="Satti M."/>
        </authorList>
    </citation>
    <scope>NUCLEOTIDE SEQUENCE [LARGE SCALE GENOMIC DNA]</scope>
    <source>
        <strain evidence="3 4">BRDM6</strain>
    </source>
</reference>
<keyword evidence="2" id="KW-0472">Membrane</keyword>
<feature type="region of interest" description="Disordered" evidence="1">
    <location>
        <begin position="417"/>
        <end position="474"/>
    </location>
</feature>
<feature type="compositionally biased region" description="Low complexity" evidence="1">
    <location>
        <begin position="64"/>
        <end position="78"/>
    </location>
</feature>
<protein>
    <submittedName>
        <fullName evidence="3">Uncharacterized protein</fullName>
    </submittedName>
</protein>
<feature type="compositionally biased region" description="Acidic residues" evidence="1">
    <location>
        <begin position="17"/>
        <end position="27"/>
    </location>
</feature>
<feature type="transmembrane region" description="Helical" evidence="2">
    <location>
        <begin position="242"/>
        <end position="265"/>
    </location>
</feature>
<dbReference type="AlphaFoldDB" id="A0A6I5MZE6"/>
<gene>
    <name evidence="3" type="ORF">F6S87_02910</name>
</gene>
<name>A0A6I5MZE6_9BIFI</name>
<evidence type="ECO:0000256" key="2">
    <source>
        <dbReference type="SAM" id="Phobius"/>
    </source>
</evidence>
<feature type="transmembrane region" description="Helical" evidence="2">
    <location>
        <begin position="161"/>
        <end position="184"/>
    </location>
</feature>
<dbReference type="PANTHER" id="PTHR48125">
    <property type="entry name" value="LP07818P1"/>
    <property type="match status" value="1"/>
</dbReference>
<feature type="transmembrane region" description="Helical" evidence="2">
    <location>
        <begin position="285"/>
        <end position="308"/>
    </location>
</feature>
<comment type="caution">
    <text evidence="3">The sequence shown here is derived from an EMBL/GenBank/DDBJ whole genome shotgun (WGS) entry which is preliminary data.</text>
</comment>